<proteinExistence type="predicted"/>
<protein>
    <submittedName>
        <fullName evidence="1">DUF4245 domain-containing protein</fullName>
    </submittedName>
</protein>
<dbReference type="InterPro" id="IPR025339">
    <property type="entry name" value="DUF4245"/>
</dbReference>
<dbReference type="AlphaFoldDB" id="A0A931C5B7"/>
<dbReference type="Proteomes" id="UP000598146">
    <property type="component" value="Unassembled WGS sequence"/>
</dbReference>
<dbReference type="Pfam" id="PF14030">
    <property type="entry name" value="DUF4245"/>
    <property type="match status" value="1"/>
</dbReference>
<evidence type="ECO:0000313" key="2">
    <source>
        <dbReference type="Proteomes" id="UP000598146"/>
    </source>
</evidence>
<organism evidence="1 2">
    <name type="scientific">Actinoplanes aureus</name>
    <dbReference type="NCBI Taxonomy" id="2792083"/>
    <lineage>
        <taxon>Bacteria</taxon>
        <taxon>Bacillati</taxon>
        <taxon>Actinomycetota</taxon>
        <taxon>Actinomycetes</taxon>
        <taxon>Micromonosporales</taxon>
        <taxon>Micromonosporaceae</taxon>
        <taxon>Actinoplanes</taxon>
    </lineage>
</organism>
<comment type="caution">
    <text evidence="1">The sequence shown here is derived from an EMBL/GenBank/DDBJ whole genome shotgun (WGS) entry which is preliminary data.</text>
</comment>
<gene>
    <name evidence="1" type="ORF">I4J89_09330</name>
</gene>
<reference evidence="1" key="1">
    <citation type="submission" date="2020-11" db="EMBL/GenBank/DDBJ databases">
        <title>Isolation and identification of active actinomycetes.</title>
        <authorList>
            <person name="Sun X."/>
        </authorList>
    </citation>
    <scope>NUCLEOTIDE SEQUENCE</scope>
    <source>
        <strain evidence="1">NEAU-A11</strain>
    </source>
</reference>
<accession>A0A931C5B7</accession>
<name>A0A931C5B7_9ACTN</name>
<evidence type="ECO:0000313" key="1">
    <source>
        <dbReference type="EMBL" id="MBG0561662.1"/>
    </source>
</evidence>
<keyword evidence="2" id="KW-1185">Reference proteome</keyword>
<dbReference type="EMBL" id="JADQTO010000004">
    <property type="protein sequence ID" value="MBG0561662.1"/>
    <property type="molecule type" value="Genomic_DNA"/>
</dbReference>
<sequence length="158" mass="17115">MFLSLAVLLVPIALMLTFYRVMLDGDKPITVDPAPAFQQASQEFAVAQPAGLGDDWHVSSATVRHENGGVTLRIGYVDPDDDPILMVQSTVPAATVVPAEVGKEGKRIGAFRTEERTWMRYSGRPGETALIFTETNRTIVIVGKTDQKNLDTLAAALS</sequence>